<gene>
    <name evidence="2" type="ORF">NBR_LOCUS7778</name>
</gene>
<sequence>MAEPIYVESPRNSGDVCRSNSLRSSFDAARKIIEETPLSPIAESLSADVVSVPQTSDKDKEVDLFVTFGTDKASRRPGRIIPLPRDEPFDKLRPLFAKELGCNQLDVLIHVNNADAGPGDTPDSMGLDVTKLAIVNVFCLKPGSVCEEDVTENDPNLIPIKCIFDKGRPRVVSINVIKGRCCVATVS</sequence>
<dbReference type="WBParaSite" id="NBR_0000777701-mRNA-1">
    <property type="protein sequence ID" value="NBR_0000777701-mRNA-1"/>
    <property type="gene ID" value="NBR_0000777701"/>
</dbReference>
<reference evidence="2 3" key="2">
    <citation type="submission" date="2018-11" db="EMBL/GenBank/DDBJ databases">
        <authorList>
            <consortium name="Pathogen Informatics"/>
        </authorList>
    </citation>
    <scope>NUCLEOTIDE SEQUENCE [LARGE SCALE GENOMIC DNA]</scope>
</reference>
<reference evidence="4" key="1">
    <citation type="submission" date="2017-02" db="UniProtKB">
        <authorList>
            <consortium name="WormBaseParasite"/>
        </authorList>
    </citation>
    <scope>IDENTIFICATION</scope>
</reference>
<evidence type="ECO:0000313" key="3">
    <source>
        <dbReference type="Proteomes" id="UP000271162"/>
    </source>
</evidence>
<accession>A0A0N4XXP1</accession>
<dbReference type="AlphaFoldDB" id="A0A0N4XXP1"/>
<dbReference type="EMBL" id="UYSL01019925">
    <property type="protein sequence ID" value="VDL71367.1"/>
    <property type="molecule type" value="Genomic_DNA"/>
</dbReference>
<name>A0A0N4XXP1_NIPBR</name>
<organism evidence="4">
    <name type="scientific">Nippostrongylus brasiliensis</name>
    <name type="common">Rat hookworm</name>
    <dbReference type="NCBI Taxonomy" id="27835"/>
    <lineage>
        <taxon>Eukaryota</taxon>
        <taxon>Metazoa</taxon>
        <taxon>Ecdysozoa</taxon>
        <taxon>Nematoda</taxon>
        <taxon>Chromadorea</taxon>
        <taxon>Rhabditida</taxon>
        <taxon>Rhabditina</taxon>
        <taxon>Rhabditomorpha</taxon>
        <taxon>Strongyloidea</taxon>
        <taxon>Heligmosomidae</taxon>
        <taxon>Nippostrongylus</taxon>
    </lineage>
</organism>
<evidence type="ECO:0000313" key="4">
    <source>
        <dbReference type="WBParaSite" id="NBR_0000777701-mRNA-1"/>
    </source>
</evidence>
<proteinExistence type="predicted"/>
<evidence type="ECO:0000313" key="2">
    <source>
        <dbReference type="EMBL" id="VDL71367.1"/>
    </source>
</evidence>
<evidence type="ECO:0000256" key="1">
    <source>
        <dbReference type="SAM" id="MobiDB-lite"/>
    </source>
</evidence>
<keyword evidence="3" id="KW-1185">Reference proteome</keyword>
<dbReference type="Proteomes" id="UP000271162">
    <property type="component" value="Unassembled WGS sequence"/>
</dbReference>
<protein>
    <submittedName>
        <fullName evidence="4">PITH domain-containing protein</fullName>
    </submittedName>
</protein>
<feature type="region of interest" description="Disordered" evidence="1">
    <location>
        <begin position="1"/>
        <end position="20"/>
    </location>
</feature>
<dbReference type="STRING" id="27835.A0A0N4XXP1"/>